<evidence type="ECO:0000256" key="1">
    <source>
        <dbReference type="ARBA" id="ARBA00004123"/>
    </source>
</evidence>
<dbReference type="AlphaFoldDB" id="A0A9P0ACJ7"/>
<dbReference type="GO" id="GO:0008270">
    <property type="term" value="F:zinc ion binding"/>
    <property type="evidence" value="ECO:0007669"/>
    <property type="project" value="UniProtKB-KW"/>
</dbReference>
<dbReference type="InterPro" id="IPR036236">
    <property type="entry name" value="Znf_C2H2_sf"/>
</dbReference>
<keyword evidence="5" id="KW-0805">Transcription regulation</keyword>
<evidence type="ECO:0000313" key="11">
    <source>
        <dbReference type="EMBL" id="CAH0389723.1"/>
    </source>
</evidence>
<keyword evidence="3 8" id="KW-0863">Zinc-finger</keyword>
<dbReference type="SUPFAM" id="SSF140996">
    <property type="entry name" value="Hermes dimerisation domain"/>
    <property type="match status" value="1"/>
</dbReference>
<evidence type="ECO:0000256" key="5">
    <source>
        <dbReference type="ARBA" id="ARBA00023015"/>
    </source>
</evidence>
<evidence type="ECO:0000256" key="3">
    <source>
        <dbReference type="ARBA" id="ARBA00022771"/>
    </source>
</evidence>
<dbReference type="InterPro" id="IPR012337">
    <property type="entry name" value="RNaseH-like_sf"/>
</dbReference>
<dbReference type="SUPFAM" id="SSF53098">
    <property type="entry name" value="Ribonuclease H-like"/>
    <property type="match status" value="1"/>
</dbReference>
<keyword evidence="12" id="KW-1185">Reference proteome</keyword>
<feature type="region of interest" description="Disordered" evidence="9">
    <location>
        <begin position="91"/>
        <end position="124"/>
    </location>
</feature>
<dbReference type="SMART" id="SM00614">
    <property type="entry name" value="ZnF_BED"/>
    <property type="match status" value="1"/>
</dbReference>
<keyword evidence="4" id="KW-0862">Zinc</keyword>
<evidence type="ECO:0000256" key="4">
    <source>
        <dbReference type="ARBA" id="ARBA00022833"/>
    </source>
</evidence>
<dbReference type="Proteomes" id="UP001152759">
    <property type="component" value="Chromosome 5"/>
</dbReference>
<evidence type="ECO:0000313" key="12">
    <source>
        <dbReference type="Proteomes" id="UP001152759"/>
    </source>
</evidence>
<proteinExistence type="predicted"/>
<dbReference type="GO" id="GO:0009791">
    <property type="term" value="P:post-embryonic development"/>
    <property type="evidence" value="ECO:0007669"/>
    <property type="project" value="UniProtKB-ARBA"/>
</dbReference>
<dbReference type="PANTHER" id="PTHR46481:SF10">
    <property type="entry name" value="ZINC FINGER BED DOMAIN-CONTAINING PROTEIN 39"/>
    <property type="match status" value="1"/>
</dbReference>
<sequence>MVRGLHNRRHSSPVWDTFTVTVENQRARCNHCRNQFLYRAGSTSNMTRHSKLKHPTIQTKRQPPITFEDEEMDIVEVQGDSCQAPPRLPVENQTDNAQDTPATFQAASEQNQTAASQNIQGSSQPRMSAFVRTPLFLTKKQKLDEQLTKMIVKGFHPFSVVDEPEFRKFCAMLNPNYSLLTPKTISSNFVPQYYKECRAKTQKELQDQTITITSDGWTSASNQSYLSITAQFITEEIELKSVLLGCIPINERNTADNIKSSIEVLTKWGLKLKVISATTDNGANTKAAIERGQWKWVPCTDHTLDLIVRAAIKDNITPTKKKVKNIVRHLKLSPIAEAKLLQLSEQMGLPKLKLKHL</sequence>
<protein>
    <recommendedName>
        <fullName evidence="10">BED-type domain-containing protein</fullName>
    </recommendedName>
</protein>
<feature type="domain" description="BED-type" evidence="10">
    <location>
        <begin position="9"/>
        <end position="61"/>
    </location>
</feature>
<dbReference type="PANTHER" id="PTHR46481">
    <property type="entry name" value="ZINC FINGER BED DOMAIN-CONTAINING PROTEIN 4"/>
    <property type="match status" value="1"/>
</dbReference>
<dbReference type="InterPro" id="IPR003656">
    <property type="entry name" value="Znf_BED"/>
</dbReference>
<dbReference type="PROSITE" id="PS50808">
    <property type="entry name" value="ZF_BED"/>
    <property type="match status" value="1"/>
</dbReference>
<evidence type="ECO:0000256" key="9">
    <source>
        <dbReference type="SAM" id="MobiDB-lite"/>
    </source>
</evidence>
<reference evidence="11" key="1">
    <citation type="submission" date="2021-12" db="EMBL/GenBank/DDBJ databases">
        <authorList>
            <person name="King R."/>
        </authorList>
    </citation>
    <scope>NUCLEOTIDE SEQUENCE</scope>
</reference>
<evidence type="ECO:0000256" key="6">
    <source>
        <dbReference type="ARBA" id="ARBA00023163"/>
    </source>
</evidence>
<accession>A0A9P0ACJ7</accession>
<organism evidence="11 12">
    <name type="scientific">Bemisia tabaci</name>
    <name type="common">Sweetpotato whitefly</name>
    <name type="synonym">Aleurodes tabaci</name>
    <dbReference type="NCBI Taxonomy" id="7038"/>
    <lineage>
        <taxon>Eukaryota</taxon>
        <taxon>Metazoa</taxon>
        <taxon>Ecdysozoa</taxon>
        <taxon>Arthropoda</taxon>
        <taxon>Hexapoda</taxon>
        <taxon>Insecta</taxon>
        <taxon>Pterygota</taxon>
        <taxon>Neoptera</taxon>
        <taxon>Paraneoptera</taxon>
        <taxon>Hemiptera</taxon>
        <taxon>Sternorrhyncha</taxon>
        <taxon>Aleyrodoidea</taxon>
        <taxon>Aleyrodidae</taxon>
        <taxon>Aleyrodinae</taxon>
        <taxon>Bemisia</taxon>
    </lineage>
</organism>
<evidence type="ECO:0000259" key="10">
    <source>
        <dbReference type="PROSITE" id="PS50808"/>
    </source>
</evidence>
<dbReference type="EMBL" id="OU963866">
    <property type="protein sequence ID" value="CAH0389723.1"/>
    <property type="molecule type" value="Genomic_DNA"/>
</dbReference>
<keyword evidence="7" id="KW-0539">Nucleus</keyword>
<evidence type="ECO:0000256" key="7">
    <source>
        <dbReference type="ARBA" id="ARBA00023242"/>
    </source>
</evidence>
<evidence type="ECO:0000256" key="2">
    <source>
        <dbReference type="ARBA" id="ARBA00022723"/>
    </source>
</evidence>
<comment type="subcellular location">
    <subcellularLocation>
        <location evidence="1">Nucleus</location>
    </subcellularLocation>
</comment>
<dbReference type="InterPro" id="IPR052035">
    <property type="entry name" value="ZnF_BED_domain_contain"/>
</dbReference>
<name>A0A9P0ACJ7_BEMTA</name>
<gene>
    <name evidence="11" type="ORF">BEMITA_LOCUS8522</name>
</gene>
<dbReference type="GO" id="GO:0003677">
    <property type="term" value="F:DNA binding"/>
    <property type="evidence" value="ECO:0007669"/>
    <property type="project" value="InterPro"/>
</dbReference>
<dbReference type="GO" id="GO:0005634">
    <property type="term" value="C:nucleus"/>
    <property type="evidence" value="ECO:0007669"/>
    <property type="project" value="UniProtKB-SubCell"/>
</dbReference>
<dbReference type="SUPFAM" id="SSF57667">
    <property type="entry name" value="beta-beta-alpha zinc fingers"/>
    <property type="match status" value="1"/>
</dbReference>
<evidence type="ECO:0000256" key="8">
    <source>
        <dbReference type="PROSITE-ProRule" id="PRU00027"/>
    </source>
</evidence>
<keyword evidence="2" id="KW-0479">Metal-binding</keyword>
<dbReference type="Pfam" id="PF02892">
    <property type="entry name" value="zf-BED"/>
    <property type="match status" value="1"/>
</dbReference>
<keyword evidence="6" id="KW-0804">Transcription</keyword>